<accession>A0A835GEN5</accession>
<evidence type="ECO:0000256" key="3">
    <source>
        <dbReference type="PROSITE-ProRule" id="PRU00497"/>
    </source>
</evidence>
<feature type="region of interest" description="Disordered" evidence="4">
    <location>
        <begin position="340"/>
        <end position="374"/>
    </location>
</feature>
<evidence type="ECO:0008006" key="8">
    <source>
        <dbReference type="Google" id="ProtNLM"/>
    </source>
</evidence>
<dbReference type="GO" id="GO:0062129">
    <property type="term" value="C:chitin-based extracellular matrix"/>
    <property type="evidence" value="ECO:0007669"/>
    <property type="project" value="TreeGrafter"/>
</dbReference>
<comment type="caution">
    <text evidence="6">The sequence shown here is derived from an EMBL/GenBank/DDBJ whole genome shotgun (WGS) entry which is preliminary data.</text>
</comment>
<dbReference type="GO" id="GO:0008010">
    <property type="term" value="F:structural constituent of chitin-based larval cuticle"/>
    <property type="evidence" value="ECO:0007669"/>
    <property type="project" value="TreeGrafter"/>
</dbReference>
<dbReference type="EMBL" id="JACKWZ010000120">
    <property type="protein sequence ID" value="KAF9414973.1"/>
    <property type="molecule type" value="Genomic_DNA"/>
</dbReference>
<keyword evidence="7" id="KW-1185">Reference proteome</keyword>
<evidence type="ECO:0000256" key="2">
    <source>
        <dbReference type="ARBA" id="ARBA00022729"/>
    </source>
</evidence>
<evidence type="ECO:0000256" key="1">
    <source>
        <dbReference type="ARBA" id="ARBA00022460"/>
    </source>
</evidence>
<feature type="signal peptide" evidence="5">
    <location>
        <begin position="1"/>
        <end position="23"/>
    </location>
</feature>
<feature type="compositionally biased region" description="Polar residues" evidence="4">
    <location>
        <begin position="118"/>
        <end position="132"/>
    </location>
</feature>
<dbReference type="Proteomes" id="UP000648187">
    <property type="component" value="Unassembled WGS sequence"/>
</dbReference>
<evidence type="ECO:0000256" key="4">
    <source>
        <dbReference type="SAM" id="MobiDB-lite"/>
    </source>
</evidence>
<feature type="region of interest" description="Disordered" evidence="4">
    <location>
        <begin position="93"/>
        <end position="287"/>
    </location>
</feature>
<feature type="compositionally biased region" description="Low complexity" evidence="4">
    <location>
        <begin position="195"/>
        <end position="207"/>
    </location>
</feature>
<dbReference type="InterPro" id="IPR031311">
    <property type="entry name" value="CHIT_BIND_RR_consensus"/>
</dbReference>
<protein>
    <recommendedName>
        <fullName evidence="8">Protein lethal(3)malignant blood neoplasm 1</fullName>
    </recommendedName>
</protein>
<feature type="compositionally biased region" description="Low complexity" evidence="4">
    <location>
        <begin position="94"/>
        <end position="106"/>
    </location>
</feature>
<dbReference type="AlphaFoldDB" id="A0A835GEN5"/>
<dbReference type="PANTHER" id="PTHR10380:SF173">
    <property type="entry name" value="CUTICULAR PROTEIN 47EF, ISOFORM C-RELATED"/>
    <property type="match status" value="1"/>
</dbReference>
<dbReference type="PANTHER" id="PTHR10380">
    <property type="entry name" value="CUTICLE PROTEIN"/>
    <property type="match status" value="1"/>
</dbReference>
<evidence type="ECO:0000256" key="5">
    <source>
        <dbReference type="SAM" id="SignalP"/>
    </source>
</evidence>
<dbReference type="InterPro" id="IPR050468">
    <property type="entry name" value="Cuticle_Struct_Prot"/>
</dbReference>
<feature type="compositionally biased region" description="Low complexity" evidence="4">
    <location>
        <begin position="355"/>
        <end position="374"/>
    </location>
</feature>
<evidence type="ECO:0000313" key="6">
    <source>
        <dbReference type="EMBL" id="KAF9414973.1"/>
    </source>
</evidence>
<dbReference type="PROSITE" id="PS00233">
    <property type="entry name" value="CHIT_BIND_RR_1"/>
    <property type="match status" value="1"/>
</dbReference>
<dbReference type="PROSITE" id="PS51155">
    <property type="entry name" value="CHIT_BIND_RR_2"/>
    <property type="match status" value="2"/>
</dbReference>
<dbReference type="Pfam" id="PF00379">
    <property type="entry name" value="Chitin_bind_4"/>
    <property type="match status" value="2"/>
</dbReference>
<dbReference type="InterPro" id="IPR000618">
    <property type="entry name" value="Insect_cuticle"/>
</dbReference>
<gene>
    <name evidence="6" type="ORF">HW555_007240</name>
</gene>
<feature type="compositionally biased region" description="Low complexity" evidence="4">
    <location>
        <begin position="277"/>
        <end position="287"/>
    </location>
</feature>
<feature type="compositionally biased region" description="Polar residues" evidence="4">
    <location>
        <begin position="340"/>
        <end position="354"/>
    </location>
</feature>
<evidence type="ECO:0000313" key="7">
    <source>
        <dbReference type="Proteomes" id="UP000648187"/>
    </source>
</evidence>
<keyword evidence="1 3" id="KW-0193">Cuticle</keyword>
<proteinExistence type="predicted"/>
<feature type="chain" id="PRO_5032849359" description="Protein lethal(3)malignant blood neoplasm 1" evidence="5">
    <location>
        <begin position="24"/>
        <end position="509"/>
    </location>
</feature>
<organism evidence="6 7">
    <name type="scientific">Spodoptera exigua</name>
    <name type="common">Beet armyworm</name>
    <name type="synonym">Noctua fulgens</name>
    <dbReference type="NCBI Taxonomy" id="7107"/>
    <lineage>
        <taxon>Eukaryota</taxon>
        <taxon>Metazoa</taxon>
        <taxon>Ecdysozoa</taxon>
        <taxon>Arthropoda</taxon>
        <taxon>Hexapoda</taxon>
        <taxon>Insecta</taxon>
        <taxon>Pterygota</taxon>
        <taxon>Neoptera</taxon>
        <taxon>Endopterygota</taxon>
        <taxon>Lepidoptera</taxon>
        <taxon>Glossata</taxon>
        <taxon>Ditrysia</taxon>
        <taxon>Noctuoidea</taxon>
        <taxon>Noctuidae</taxon>
        <taxon>Amphipyrinae</taxon>
        <taxon>Spodoptera</taxon>
    </lineage>
</organism>
<sequence length="509" mass="54880">MHQTRRLRLTASIILCFVLQAQGADKYTDENRPYEFGFKIDGQQHRHESKDKDGIIMGEFGFVTADDVYHVTVYATDKEGRFKILSMKNIHLKSSPASGPASPTSARQGHALPLPPASVQTSAVSPVVQTPQPAKAFKPISIEPPGRSCSSCSLPTTTTPAPPPAYNQVSNNNNLNSPSHFGAIGSGPQNQQPFLSSSLGQSNVQSSPPYGSQGGKQNYPSGQPEHPQQGLVAPDAGPTFAAQPVSGGQNYQGSSQGGSGGANSGNKQVGGSPPAAQTYGGTTGQTYSGEQNSLFGAKRRFCKSSTKHGFSRPSTWSYWFKLPICWTKFLCTRRNCRASSAGRTSKQYNPEQQVSSGSNGPQGPASAGGQPGSAKPTLFSAQMQIVDKNTDIHALGPGEQKGLPPGLTQGDMTQLLYTFNYTVGFHAHFEEGYTNGVKKGYYYVTGRNGVRTRIDYVADDTGFHPTVSQEVLDLLSEEVPKPETEKDEKYGLKGYEFKWLYYPVDSKRR</sequence>
<feature type="compositionally biased region" description="Low complexity" evidence="4">
    <location>
        <begin position="167"/>
        <end position="179"/>
    </location>
</feature>
<name>A0A835GEN5_SPOEX</name>
<keyword evidence="2 5" id="KW-0732">Signal</keyword>
<reference evidence="6" key="1">
    <citation type="submission" date="2020-08" db="EMBL/GenBank/DDBJ databases">
        <title>Spodoptera exigua strain:BAW_Kor-Di-RS1 Genome sequencing and assembly.</title>
        <authorList>
            <person name="Kim J."/>
            <person name="Nam H.Y."/>
            <person name="Kwon M."/>
            <person name="Choi J.H."/>
            <person name="Cho S.R."/>
            <person name="Kim G.-H."/>
        </authorList>
    </citation>
    <scope>NUCLEOTIDE SEQUENCE</scope>
    <source>
        <strain evidence="6">BAW_Kor-Di-RS1</strain>
        <tissue evidence="6">Whole-body</tissue>
    </source>
</reference>